<comment type="caution">
    <text evidence="3">The sequence shown here is derived from an EMBL/GenBank/DDBJ whole genome shotgun (WGS) entry which is preliminary data.</text>
</comment>
<evidence type="ECO:0000259" key="2">
    <source>
        <dbReference type="Pfam" id="PF00561"/>
    </source>
</evidence>
<dbReference type="RefSeq" id="WP_115607967.1">
    <property type="nucleotide sequence ID" value="NZ_SADD01000012.1"/>
</dbReference>
<dbReference type="InterPro" id="IPR000073">
    <property type="entry name" value="AB_hydrolase_1"/>
</dbReference>
<name>A0ABY0CQD4_9DELT</name>
<dbReference type="EMBL" id="SADD01000012">
    <property type="protein sequence ID" value="RVU42390.1"/>
    <property type="molecule type" value="Genomic_DNA"/>
</dbReference>
<accession>A0ABY0CQD4</accession>
<feature type="domain" description="AB hydrolase-1" evidence="2">
    <location>
        <begin position="54"/>
        <end position="294"/>
    </location>
</feature>
<gene>
    <name evidence="3" type="ORF">EA187_16055</name>
</gene>
<protein>
    <submittedName>
        <fullName evidence="3">Alpha/beta hydrolase</fullName>
    </submittedName>
</protein>
<proteinExistence type="predicted"/>
<dbReference type="PRINTS" id="PR00412">
    <property type="entry name" value="EPOXHYDRLASE"/>
</dbReference>
<evidence type="ECO:0000313" key="3">
    <source>
        <dbReference type="EMBL" id="RVU42390.1"/>
    </source>
</evidence>
<dbReference type="Proteomes" id="UP000282926">
    <property type="component" value="Unassembled WGS sequence"/>
</dbReference>
<evidence type="ECO:0000313" key="4">
    <source>
        <dbReference type="Proteomes" id="UP000282926"/>
    </source>
</evidence>
<dbReference type="PRINTS" id="PR00111">
    <property type="entry name" value="ABHYDROLASE"/>
</dbReference>
<sequence>MRAIFDELILHANRDYYRQQAEAVGLEETVQFFAYTGPEVQLHVAVAGPENGSVVFLLHGFPDSWMGWARQVEALVEAGYRVIMPIQRGYDRSDKPEAVEDYRLEALGDDVMGIMDALNIEQAQLVGHDWGGALTWWLAAHRPDRFTSATVLNCPPIKVLARALWSNPNQFWRSWYVMLFQVPGLAEVMLSARDYGALRGAMVGEAQKGAFRREEIARYMEAWRQPQALRGMLSWYRAARFSLRAPEPALIELPICVIWGRADSALHTSLIEPSVERCTAARVHRIEGASHWVQRDAADEVNAIVLAHLDAHRSQEKGVA</sequence>
<dbReference type="InterPro" id="IPR029058">
    <property type="entry name" value="AB_hydrolase_fold"/>
</dbReference>
<organism evidence="3 4">
    <name type="scientific">Lujinxingia sediminis</name>
    <dbReference type="NCBI Taxonomy" id="2480984"/>
    <lineage>
        <taxon>Bacteria</taxon>
        <taxon>Deltaproteobacteria</taxon>
        <taxon>Bradymonadales</taxon>
        <taxon>Lujinxingiaceae</taxon>
        <taxon>Lujinxingia</taxon>
    </lineage>
</organism>
<keyword evidence="1 3" id="KW-0378">Hydrolase</keyword>
<dbReference type="Pfam" id="PF00561">
    <property type="entry name" value="Abhydrolase_1"/>
    <property type="match status" value="1"/>
</dbReference>
<dbReference type="SUPFAM" id="SSF53474">
    <property type="entry name" value="alpha/beta-Hydrolases"/>
    <property type="match status" value="1"/>
</dbReference>
<evidence type="ECO:0000256" key="1">
    <source>
        <dbReference type="ARBA" id="ARBA00022801"/>
    </source>
</evidence>
<dbReference type="GO" id="GO:0016787">
    <property type="term" value="F:hydrolase activity"/>
    <property type="evidence" value="ECO:0007669"/>
    <property type="project" value="UniProtKB-KW"/>
</dbReference>
<dbReference type="InterPro" id="IPR000639">
    <property type="entry name" value="Epox_hydrolase-like"/>
</dbReference>
<dbReference type="Gene3D" id="3.40.50.1820">
    <property type="entry name" value="alpha/beta hydrolase"/>
    <property type="match status" value="1"/>
</dbReference>
<keyword evidence="4" id="KW-1185">Reference proteome</keyword>
<reference evidence="3 4" key="1">
    <citation type="submission" date="2019-01" db="EMBL/GenBank/DDBJ databases">
        <title>Lujinxingia litoralis gen. nov., sp. nov. and Lujinxingia sediminis gen. nov., sp. nov., new members in the order Bradymonadales, isolated from coastal sediment.</title>
        <authorList>
            <person name="Li C.-M."/>
        </authorList>
    </citation>
    <scope>NUCLEOTIDE SEQUENCE [LARGE SCALE GENOMIC DNA]</scope>
    <source>
        <strain evidence="3 4">SEH01</strain>
    </source>
</reference>
<dbReference type="PANTHER" id="PTHR43329">
    <property type="entry name" value="EPOXIDE HYDROLASE"/>
    <property type="match status" value="1"/>
</dbReference>